<gene>
    <name evidence="1" type="ORF">EVAR_78657_1</name>
</gene>
<evidence type="ECO:0000313" key="2">
    <source>
        <dbReference type="Proteomes" id="UP000299102"/>
    </source>
</evidence>
<sequence>MLQSKAAMNVYETKTITRSKVIIEIGVSRGHSLVSVITGYVHVALLISPSQIYDVTLAAGGDRSAYTNSNSSQKVSAVASSACIQNEFLHLSVSIDLNINLNSTFGVHFCPTLDLGLDVQFKFQPRVILLTFPILPSVPFALLIQISSGGQGRSAAPLEIVRSTIYYAPFTGYNLKKSDLPPPKPEAGYAHGYNLPNNPRKVPLTPTRLQLVNRPKQLDNTIADRRRNESVSVILKKLSRMRAAKLDLPTLRYVLLK</sequence>
<keyword evidence="2" id="KW-1185">Reference proteome</keyword>
<proteinExistence type="predicted"/>
<dbReference type="AlphaFoldDB" id="A0A4C1U8P7"/>
<dbReference type="Proteomes" id="UP000299102">
    <property type="component" value="Unassembled WGS sequence"/>
</dbReference>
<dbReference type="EMBL" id="BGZK01000140">
    <property type="protein sequence ID" value="GBP22480.1"/>
    <property type="molecule type" value="Genomic_DNA"/>
</dbReference>
<organism evidence="1 2">
    <name type="scientific">Eumeta variegata</name>
    <name type="common">Bagworm moth</name>
    <name type="synonym">Eumeta japonica</name>
    <dbReference type="NCBI Taxonomy" id="151549"/>
    <lineage>
        <taxon>Eukaryota</taxon>
        <taxon>Metazoa</taxon>
        <taxon>Ecdysozoa</taxon>
        <taxon>Arthropoda</taxon>
        <taxon>Hexapoda</taxon>
        <taxon>Insecta</taxon>
        <taxon>Pterygota</taxon>
        <taxon>Neoptera</taxon>
        <taxon>Endopterygota</taxon>
        <taxon>Lepidoptera</taxon>
        <taxon>Glossata</taxon>
        <taxon>Ditrysia</taxon>
        <taxon>Tineoidea</taxon>
        <taxon>Psychidae</taxon>
        <taxon>Oiketicinae</taxon>
        <taxon>Eumeta</taxon>
    </lineage>
</organism>
<protein>
    <submittedName>
        <fullName evidence="1">Uncharacterized protein</fullName>
    </submittedName>
</protein>
<evidence type="ECO:0000313" key="1">
    <source>
        <dbReference type="EMBL" id="GBP22480.1"/>
    </source>
</evidence>
<reference evidence="1 2" key="1">
    <citation type="journal article" date="2019" name="Commun. Biol.">
        <title>The bagworm genome reveals a unique fibroin gene that provides high tensile strength.</title>
        <authorList>
            <person name="Kono N."/>
            <person name="Nakamura H."/>
            <person name="Ohtoshi R."/>
            <person name="Tomita M."/>
            <person name="Numata K."/>
            <person name="Arakawa K."/>
        </authorList>
    </citation>
    <scope>NUCLEOTIDE SEQUENCE [LARGE SCALE GENOMIC DNA]</scope>
</reference>
<comment type="caution">
    <text evidence="1">The sequence shown here is derived from an EMBL/GenBank/DDBJ whole genome shotgun (WGS) entry which is preliminary data.</text>
</comment>
<accession>A0A4C1U8P7</accession>
<name>A0A4C1U8P7_EUMVA</name>